<dbReference type="EMBL" id="JBJURJ010000013">
    <property type="protein sequence ID" value="MFM9330471.1"/>
    <property type="molecule type" value="Genomic_DNA"/>
</dbReference>
<gene>
    <name evidence="1" type="ORF">ACI1P1_19400</name>
</gene>
<protein>
    <submittedName>
        <fullName evidence="1">MarR family winged helix-turn-helix transcriptional regulator</fullName>
    </submittedName>
</protein>
<name>A0ACC7P0B7_9BACL</name>
<dbReference type="Proteomes" id="UP001631969">
    <property type="component" value="Unassembled WGS sequence"/>
</dbReference>
<keyword evidence="2" id="KW-1185">Reference proteome</keyword>
<accession>A0ACC7P0B7</accession>
<organism evidence="1 2">
    <name type="scientific">Paenibacillus mesotrionivorans</name>
    <dbReference type="NCBI Taxonomy" id="3160968"/>
    <lineage>
        <taxon>Bacteria</taxon>
        <taxon>Bacillati</taxon>
        <taxon>Bacillota</taxon>
        <taxon>Bacilli</taxon>
        <taxon>Bacillales</taxon>
        <taxon>Paenibacillaceae</taxon>
        <taxon>Paenibacillus</taxon>
    </lineage>
</organism>
<evidence type="ECO:0000313" key="2">
    <source>
        <dbReference type="Proteomes" id="UP001631969"/>
    </source>
</evidence>
<evidence type="ECO:0000313" key="1">
    <source>
        <dbReference type="EMBL" id="MFM9330471.1"/>
    </source>
</evidence>
<comment type="caution">
    <text evidence="1">The sequence shown here is derived from an EMBL/GenBank/DDBJ whole genome shotgun (WGS) entry which is preliminary data.</text>
</comment>
<sequence>MEPKKLDALISRYEDVYLFATRMIGSIVAELVQEMTMEQYFAVRFLSKHGPCPASRLAEACGVNRSAVTAMVDRLVTKGYVTRIRDEVDRRVVYLETTEAGQTVYHATQEKIRQFVEFYLQQLEEEEAEAFIRIYEKIGNIISVNNGGEQS</sequence>
<proteinExistence type="predicted"/>
<reference evidence="1" key="1">
    <citation type="submission" date="2024-12" db="EMBL/GenBank/DDBJ databases">
        <authorList>
            <person name="Wu N."/>
        </authorList>
    </citation>
    <scope>NUCLEOTIDE SEQUENCE</scope>
    <source>
        <strain evidence="1">P15</strain>
    </source>
</reference>